<sequence>MTGRTADFSEALDRKTSRSICDAVGERLQRSLPPDGSHLPDPLAQLMNELRRRDEQFVRLE</sequence>
<dbReference type="eggNOG" id="ENOG50302DM">
    <property type="taxonomic scope" value="Bacteria"/>
</dbReference>
<name>M4ZA40_9BRAD</name>
<accession>M4ZA40</accession>
<dbReference type="Proteomes" id="UP000011841">
    <property type="component" value="Chromosome"/>
</dbReference>
<dbReference type="KEGG" id="aol:S58_41600"/>
<keyword evidence="2" id="KW-1185">Reference proteome</keyword>
<dbReference type="AlphaFoldDB" id="M4ZA40"/>
<evidence type="ECO:0000313" key="1">
    <source>
        <dbReference type="EMBL" id="BAM90146.1"/>
    </source>
</evidence>
<dbReference type="PATRIC" id="fig|1245469.3.peg.4257"/>
<dbReference type="GeneID" id="301817960"/>
<dbReference type="EMBL" id="AP012603">
    <property type="protein sequence ID" value="BAM90146.1"/>
    <property type="molecule type" value="Genomic_DNA"/>
</dbReference>
<organism evidence="1 2">
    <name type="scientific">Bradyrhizobium oligotrophicum S58</name>
    <dbReference type="NCBI Taxonomy" id="1245469"/>
    <lineage>
        <taxon>Bacteria</taxon>
        <taxon>Pseudomonadati</taxon>
        <taxon>Pseudomonadota</taxon>
        <taxon>Alphaproteobacteria</taxon>
        <taxon>Hyphomicrobiales</taxon>
        <taxon>Nitrobacteraceae</taxon>
        <taxon>Bradyrhizobium</taxon>
    </lineage>
</organism>
<evidence type="ECO:0000313" key="2">
    <source>
        <dbReference type="Proteomes" id="UP000011841"/>
    </source>
</evidence>
<dbReference type="RefSeq" id="WP_015667254.1">
    <property type="nucleotide sequence ID" value="NC_020453.1"/>
</dbReference>
<gene>
    <name evidence="1" type="ORF">S58_41600</name>
</gene>
<protein>
    <submittedName>
        <fullName evidence="1">Uncharacterized protein</fullName>
    </submittedName>
</protein>
<dbReference type="HOGENOM" id="CLU_207010_0_0_5"/>
<dbReference type="OrthoDB" id="8265678at2"/>
<proteinExistence type="predicted"/>
<reference evidence="1 2" key="1">
    <citation type="journal article" date="2013" name="Appl. Environ. Microbiol.">
        <title>Genome analysis suggests that the soil oligotrophic bacterium Agromonas oligotrophica (Bradyrhizobium oligotrophicum) is a nitrogen-fixing symbiont of Aeschynomene indica.</title>
        <authorList>
            <person name="Okubo T."/>
            <person name="Fukushima S."/>
            <person name="Itakura M."/>
            <person name="Oshima K."/>
            <person name="Longtonglang A."/>
            <person name="Teaumroong N."/>
            <person name="Mitsui H."/>
            <person name="Hattori M."/>
            <person name="Hattori R."/>
            <person name="Hattori T."/>
            <person name="Minamisawa K."/>
        </authorList>
    </citation>
    <scope>NUCLEOTIDE SEQUENCE [LARGE SCALE GENOMIC DNA]</scope>
    <source>
        <strain evidence="1 2">S58</strain>
    </source>
</reference>
<dbReference type="STRING" id="1245469.S58_41600"/>